<accession>A0A645BHR4</accession>
<evidence type="ECO:0000313" key="4">
    <source>
        <dbReference type="EMBL" id="MPM65010.1"/>
    </source>
</evidence>
<dbReference type="EMBL" id="VSSQ01020278">
    <property type="protein sequence ID" value="MPM65010.1"/>
    <property type="molecule type" value="Genomic_DNA"/>
</dbReference>
<dbReference type="GO" id="GO:0003824">
    <property type="term" value="F:catalytic activity"/>
    <property type="evidence" value="ECO:0007669"/>
    <property type="project" value="UniProtKB-ARBA"/>
</dbReference>
<dbReference type="Pfam" id="PF00702">
    <property type="entry name" value="Hydrolase"/>
    <property type="match status" value="1"/>
</dbReference>
<keyword evidence="2" id="KW-0460">Magnesium</keyword>
<sequence>MLARDGIAPYPGSLRLLDYLAAVELPMAVVSSSRNAEAVLDAAGLVDYFTVVMDGNLGHQLGLPGKPAPDVFVRAAQLLDVPVAESVVLEDALSGVAAGAAGGFGLVVGIDRGAGADALEAAGADIVVADCEELLP</sequence>
<evidence type="ECO:0008006" key="5">
    <source>
        <dbReference type="Google" id="ProtNLM"/>
    </source>
</evidence>
<dbReference type="InterPro" id="IPR036412">
    <property type="entry name" value="HAD-like_sf"/>
</dbReference>
<evidence type="ECO:0000256" key="2">
    <source>
        <dbReference type="ARBA" id="ARBA00022842"/>
    </source>
</evidence>
<proteinExistence type="predicted"/>
<dbReference type="SUPFAM" id="SSF56784">
    <property type="entry name" value="HAD-like"/>
    <property type="match status" value="1"/>
</dbReference>
<dbReference type="NCBIfam" id="TIGR01509">
    <property type="entry name" value="HAD-SF-IA-v3"/>
    <property type="match status" value="1"/>
</dbReference>
<organism evidence="4">
    <name type="scientific">bioreactor metagenome</name>
    <dbReference type="NCBI Taxonomy" id="1076179"/>
    <lineage>
        <taxon>unclassified sequences</taxon>
        <taxon>metagenomes</taxon>
        <taxon>ecological metagenomes</taxon>
    </lineage>
</organism>
<dbReference type="AlphaFoldDB" id="A0A645BHR4"/>
<protein>
    <recommendedName>
        <fullName evidence="5">Beta-phosphoglucomutase</fullName>
    </recommendedName>
</protein>
<keyword evidence="3" id="KW-0119">Carbohydrate metabolism</keyword>
<gene>
    <name evidence="4" type="ORF">SDC9_111902</name>
</gene>
<dbReference type="Gene3D" id="3.40.50.1000">
    <property type="entry name" value="HAD superfamily/HAD-like"/>
    <property type="match status" value="1"/>
</dbReference>
<evidence type="ECO:0000256" key="1">
    <source>
        <dbReference type="ARBA" id="ARBA00022723"/>
    </source>
</evidence>
<reference evidence="4" key="1">
    <citation type="submission" date="2019-08" db="EMBL/GenBank/DDBJ databases">
        <authorList>
            <person name="Kucharzyk K."/>
            <person name="Murdoch R.W."/>
            <person name="Higgins S."/>
            <person name="Loffler F."/>
        </authorList>
    </citation>
    <scope>NUCLEOTIDE SEQUENCE</scope>
</reference>
<dbReference type="InterPro" id="IPR006439">
    <property type="entry name" value="HAD-SF_hydro_IA"/>
</dbReference>
<evidence type="ECO:0000256" key="3">
    <source>
        <dbReference type="ARBA" id="ARBA00023277"/>
    </source>
</evidence>
<comment type="caution">
    <text evidence="4">The sequence shown here is derived from an EMBL/GenBank/DDBJ whole genome shotgun (WGS) entry which is preliminary data.</text>
</comment>
<dbReference type="InterPro" id="IPR023214">
    <property type="entry name" value="HAD_sf"/>
</dbReference>
<name>A0A645BHR4_9ZZZZ</name>
<dbReference type="PANTHER" id="PTHR46193:SF18">
    <property type="entry name" value="HEXITOL PHOSPHATASE B"/>
    <property type="match status" value="1"/>
</dbReference>
<dbReference type="GO" id="GO:0046872">
    <property type="term" value="F:metal ion binding"/>
    <property type="evidence" value="ECO:0007669"/>
    <property type="project" value="UniProtKB-KW"/>
</dbReference>
<keyword evidence="1" id="KW-0479">Metal-binding</keyword>
<dbReference type="PANTHER" id="PTHR46193">
    <property type="entry name" value="6-PHOSPHOGLUCONATE PHOSPHATASE"/>
    <property type="match status" value="1"/>
</dbReference>
<dbReference type="InterPro" id="IPR051600">
    <property type="entry name" value="Beta-PGM-like"/>
</dbReference>